<evidence type="ECO:0000313" key="3">
    <source>
        <dbReference type="Proteomes" id="UP000644875"/>
    </source>
</evidence>
<sequence>MKPKILIFNGYYYPSKNSGGPITSIENTVNSLSEEFDFYIIAYNHDFNDNKPFDVPVSQWISVGKAKVMYVKNNDLDFSIKENRRMLETLKPSLVWFSGVLTPNNKIVSLINGRKLNIPILFSPRGEVSADRVAIKKIKKVTYLRLVNLLRMFNNAYFHATSSDEVNGIKQFFKPKSSHLFFSPNISIQRQERIINRTKKIDELKIVFFSRIHHVKNLHYAIKAVNNCKKTISFDIYGPIESKEYWEECLKLIKESPENIKITYKGIIERDSMSRVLQDYHYLLFPTINENYGHVIAESLANSLPVIISQGTTPWDDVNNIAGYSINLDYPNMFSETLDKLASLDDISYQKVVEETENYFTKKMNEDEAVDSHRKMFLKIINGDII</sequence>
<dbReference type="InterPro" id="IPR001296">
    <property type="entry name" value="Glyco_trans_1"/>
</dbReference>
<gene>
    <name evidence="2" type="ORF">JHK64_01645</name>
</gene>
<name>A0A934UD57_9STRE</name>
<organism evidence="2 3">
    <name type="scientific">Streptococcus zalophi</name>
    <dbReference type="NCBI Taxonomy" id="640031"/>
    <lineage>
        <taxon>Bacteria</taxon>
        <taxon>Bacillati</taxon>
        <taxon>Bacillota</taxon>
        <taxon>Bacilli</taxon>
        <taxon>Lactobacillales</taxon>
        <taxon>Streptococcaceae</taxon>
        <taxon>Streptococcus</taxon>
    </lineage>
</organism>
<protein>
    <submittedName>
        <fullName evidence="2">Glycosyltransferase</fullName>
    </submittedName>
</protein>
<dbReference type="GO" id="GO:0016757">
    <property type="term" value="F:glycosyltransferase activity"/>
    <property type="evidence" value="ECO:0007669"/>
    <property type="project" value="InterPro"/>
</dbReference>
<feature type="domain" description="Glycosyl transferase family 1" evidence="1">
    <location>
        <begin position="199"/>
        <end position="350"/>
    </location>
</feature>
<dbReference type="AlphaFoldDB" id="A0A934UD57"/>
<dbReference type="InterPro" id="IPR050194">
    <property type="entry name" value="Glycosyltransferase_grp1"/>
</dbReference>
<accession>A0A934UD57</accession>
<proteinExistence type="predicted"/>
<reference evidence="2 3" key="1">
    <citation type="journal article" date="2021" name="Int. J. Syst. Evol. Microbiol.">
        <title>Streptococcus vicugnae sp. nov., isolated from faeces of alpacas (Vicugna pacos) and cattle (Bos taurus), Streptococcus zalophi sp. nov., and Streptococcus pacificus sp. nov., isolated from respiratory tract of California sea lions (Zalophus californianus).</title>
        <authorList>
            <person name="Volokhov D.V."/>
            <person name="Zagorodnyaya T.A."/>
            <person name="Shen Z."/>
            <person name="Blom J."/>
            <person name="Furtak V.A."/>
            <person name="Eisenberg T."/>
            <person name="Fan P."/>
            <person name="Jeong K.C."/>
            <person name="Gao Y."/>
            <person name="Zhang S."/>
            <person name="Amselle M."/>
        </authorList>
    </citation>
    <scope>NUCLEOTIDE SEQUENCE [LARGE SCALE GENOMIC DNA]</scope>
    <source>
        <strain evidence="3">CSL7508-lung</strain>
    </source>
</reference>
<dbReference type="RefSeq" id="WP_199567265.1">
    <property type="nucleotide sequence ID" value="NZ_JAENBP010000002.1"/>
</dbReference>
<evidence type="ECO:0000313" key="2">
    <source>
        <dbReference type="EMBL" id="MBJ8349334.1"/>
    </source>
</evidence>
<dbReference type="CDD" id="cd03801">
    <property type="entry name" value="GT4_PimA-like"/>
    <property type="match status" value="1"/>
</dbReference>
<dbReference type="Proteomes" id="UP000644875">
    <property type="component" value="Unassembled WGS sequence"/>
</dbReference>
<evidence type="ECO:0000259" key="1">
    <source>
        <dbReference type="Pfam" id="PF00534"/>
    </source>
</evidence>
<dbReference type="PANTHER" id="PTHR45947">
    <property type="entry name" value="SULFOQUINOVOSYL TRANSFERASE SQD2"/>
    <property type="match status" value="1"/>
</dbReference>
<dbReference type="Pfam" id="PF00534">
    <property type="entry name" value="Glycos_transf_1"/>
    <property type="match status" value="1"/>
</dbReference>
<dbReference type="SUPFAM" id="SSF53756">
    <property type="entry name" value="UDP-Glycosyltransferase/glycogen phosphorylase"/>
    <property type="match status" value="1"/>
</dbReference>
<dbReference type="Gene3D" id="3.40.50.2000">
    <property type="entry name" value="Glycogen Phosphorylase B"/>
    <property type="match status" value="1"/>
</dbReference>
<comment type="caution">
    <text evidence="2">The sequence shown here is derived from an EMBL/GenBank/DDBJ whole genome shotgun (WGS) entry which is preliminary data.</text>
</comment>
<dbReference type="EMBL" id="JAENBP010000002">
    <property type="protein sequence ID" value="MBJ8349334.1"/>
    <property type="molecule type" value="Genomic_DNA"/>
</dbReference>
<keyword evidence="3" id="KW-1185">Reference proteome</keyword>
<dbReference type="PANTHER" id="PTHR45947:SF3">
    <property type="entry name" value="SULFOQUINOVOSYL TRANSFERASE SQD2"/>
    <property type="match status" value="1"/>
</dbReference>